<evidence type="ECO:0000313" key="2">
    <source>
        <dbReference type="EMBL" id="ATI10811.1"/>
    </source>
</evidence>
<evidence type="ECO:0000256" key="1">
    <source>
        <dbReference type="SAM" id="Phobius"/>
    </source>
</evidence>
<proteinExistence type="predicted"/>
<organism evidence="2">
    <name type="scientific">Megalophasma granulatum</name>
    <dbReference type="NCBI Taxonomy" id="2042296"/>
    <lineage>
        <taxon>Eukaryota</taxon>
        <taxon>Metazoa</taxon>
        <taxon>Ecdysozoa</taxon>
        <taxon>Arthropoda</taxon>
        <taxon>Hexapoda</taxon>
        <taxon>Insecta</taxon>
        <taxon>Pterygota</taxon>
        <taxon>Neoptera</taxon>
        <taxon>Polyneoptera</taxon>
        <taxon>Phasmatodea</taxon>
        <taxon>Verophasmatodea</taxon>
        <taxon>Anareolatae</taxon>
        <taxon>Lonchodidae</taxon>
        <taxon>Lonchodinae</taxon>
        <taxon>Megalophasma</taxon>
    </lineage>
</organism>
<keyword evidence="2" id="KW-0496">Mitochondrion</keyword>
<accession>A0A343KJS8</accession>
<dbReference type="AlphaFoldDB" id="A0A343KJS8"/>
<protein>
    <submittedName>
        <fullName evidence="2">ATP synthase F0 subunit 8</fullName>
    </submittedName>
</protein>
<keyword evidence="1" id="KW-0472">Membrane</keyword>
<dbReference type="EMBL" id="KY124331">
    <property type="protein sequence ID" value="ATI10811.1"/>
    <property type="molecule type" value="Genomic_DNA"/>
</dbReference>
<name>A0A343KJS8_9NEOP</name>
<keyword evidence="1" id="KW-0812">Transmembrane</keyword>
<sequence length="51" mass="6420">MPQMAPMNWNIIYLMFIMLSTMFMINIYYNKQMLTNKKIMNYTKMTLNWKW</sequence>
<reference evidence="2" key="1">
    <citation type="submission" date="2016-11" db="EMBL/GenBank/DDBJ databases">
        <authorList>
            <person name="Jaros S."/>
            <person name="Januszkiewicz K."/>
            <person name="Wedrychowicz H."/>
        </authorList>
    </citation>
    <scope>NUCLEOTIDE SEQUENCE</scope>
</reference>
<gene>
    <name evidence="2" type="primary">ATP8</name>
</gene>
<reference evidence="2" key="2">
    <citation type="journal article" date="2017" name="J. Asia-Pac. Entomol.">
        <title>Next-generation sequencing data used to determine the mitochondrial genomes and a preliminary phylogeny of Verophasmatodea insects.</title>
        <authorList>
            <person name="Zhou Z."/>
            <person name="Guan B."/>
            <person name="Chai J."/>
            <person name="Che X."/>
        </authorList>
    </citation>
    <scope>NUCLEOTIDE SEQUENCE</scope>
</reference>
<keyword evidence="1" id="KW-1133">Transmembrane helix</keyword>
<geneLocation type="mitochondrion" evidence="2"/>
<feature type="transmembrane region" description="Helical" evidence="1">
    <location>
        <begin position="12"/>
        <end position="29"/>
    </location>
</feature>